<gene>
    <name evidence="3" type="ORF">GCM10010393_02720</name>
</gene>
<name>A0ABP5YAT7_9ACTN</name>
<feature type="compositionally biased region" description="Polar residues" evidence="1">
    <location>
        <begin position="97"/>
        <end position="107"/>
    </location>
</feature>
<protein>
    <recommendedName>
        <fullName evidence="5">Holin</fullName>
    </recommendedName>
</protein>
<evidence type="ECO:0000256" key="2">
    <source>
        <dbReference type="SAM" id="Phobius"/>
    </source>
</evidence>
<feature type="compositionally biased region" description="Low complexity" evidence="1">
    <location>
        <begin position="83"/>
        <end position="96"/>
    </location>
</feature>
<evidence type="ECO:0008006" key="5">
    <source>
        <dbReference type="Google" id="ProtNLM"/>
    </source>
</evidence>
<keyword evidence="4" id="KW-1185">Reference proteome</keyword>
<reference evidence="4" key="1">
    <citation type="journal article" date="2019" name="Int. J. Syst. Evol. Microbiol.">
        <title>The Global Catalogue of Microorganisms (GCM) 10K type strain sequencing project: providing services to taxonomists for standard genome sequencing and annotation.</title>
        <authorList>
            <consortium name="The Broad Institute Genomics Platform"/>
            <consortium name="The Broad Institute Genome Sequencing Center for Infectious Disease"/>
            <person name="Wu L."/>
            <person name="Ma J."/>
        </authorList>
    </citation>
    <scope>NUCLEOTIDE SEQUENCE [LARGE SCALE GENOMIC DNA]</scope>
    <source>
        <strain evidence="4">JCM 5062</strain>
    </source>
</reference>
<sequence>MHDATSGWEGTVSTSVKRSLVAGTSVVIAAAIGIITNIATNHAGLAWWVSLGALLVIGVGAQVWLTSTEGQAASVRAAGAGSVAVGGSTQSTVSTRARNSAQQSPSEIPSEGVLAAGSGSIAIGGEAAGGLSTDVDTAD</sequence>
<feature type="transmembrane region" description="Helical" evidence="2">
    <location>
        <begin position="20"/>
        <end position="39"/>
    </location>
</feature>
<feature type="transmembrane region" description="Helical" evidence="2">
    <location>
        <begin position="45"/>
        <end position="66"/>
    </location>
</feature>
<keyword evidence="2" id="KW-0472">Membrane</keyword>
<dbReference type="EMBL" id="BAAASR010000002">
    <property type="protein sequence ID" value="GAA2476251.1"/>
    <property type="molecule type" value="Genomic_DNA"/>
</dbReference>
<evidence type="ECO:0000313" key="4">
    <source>
        <dbReference type="Proteomes" id="UP001499942"/>
    </source>
</evidence>
<evidence type="ECO:0000256" key="1">
    <source>
        <dbReference type="SAM" id="MobiDB-lite"/>
    </source>
</evidence>
<evidence type="ECO:0000313" key="3">
    <source>
        <dbReference type="EMBL" id="GAA2476251.1"/>
    </source>
</evidence>
<keyword evidence="2" id="KW-0812">Transmembrane</keyword>
<keyword evidence="2" id="KW-1133">Transmembrane helix</keyword>
<dbReference type="Proteomes" id="UP001499942">
    <property type="component" value="Unassembled WGS sequence"/>
</dbReference>
<accession>A0ABP5YAT7</accession>
<proteinExistence type="predicted"/>
<comment type="caution">
    <text evidence="3">The sequence shown here is derived from an EMBL/GenBank/DDBJ whole genome shotgun (WGS) entry which is preliminary data.</text>
</comment>
<organism evidence="3 4">
    <name type="scientific">Streptomyces gobitricini</name>
    <dbReference type="NCBI Taxonomy" id="68211"/>
    <lineage>
        <taxon>Bacteria</taxon>
        <taxon>Bacillati</taxon>
        <taxon>Actinomycetota</taxon>
        <taxon>Actinomycetes</taxon>
        <taxon>Kitasatosporales</taxon>
        <taxon>Streptomycetaceae</taxon>
        <taxon>Streptomyces</taxon>
    </lineage>
</organism>
<feature type="region of interest" description="Disordered" evidence="1">
    <location>
        <begin position="83"/>
        <end position="112"/>
    </location>
</feature>